<dbReference type="EMBL" id="KE345969">
    <property type="protein sequence ID" value="EXC22430.1"/>
    <property type="molecule type" value="Genomic_DNA"/>
</dbReference>
<dbReference type="Proteomes" id="UP000030645">
    <property type="component" value="Unassembled WGS sequence"/>
</dbReference>
<evidence type="ECO:0000313" key="3">
    <source>
        <dbReference type="Proteomes" id="UP000030645"/>
    </source>
</evidence>
<feature type="signal peptide" evidence="1">
    <location>
        <begin position="1"/>
        <end position="19"/>
    </location>
</feature>
<sequence length="79" mass="8949">MKTKWWLFLIWAVVGVVWERKLGKSQTKSTILHSNWSDGLKARNTSETLSPTTSIRSTLHHCLLVRLNSIIQSSPSSSL</sequence>
<keyword evidence="1" id="KW-0732">Signal</keyword>
<reference evidence="3" key="1">
    <citation type="submission" date="2013-01" db="EMBL/GenBank/DDBJ databases">
        <title>Draft Genome Sequence of a Mulberry Tree, Morus notabilis C.K. Schneid.</title>
        <authorList>
            <person name="He N."/>
            <person name="Zhao S."/>
        </authorList>
    </citation>
    <scope>NUCLEOTIDE SEQUENCE</scope>
</reference>
<gene>
    <name evidence="2" type="ORF">L484_007102</name>
</gene>
<proteinExistence type="predicted"/>
<name>W9S2I4_9ROSA</name>
<feature type="chain" id="PRO_5004931774" description="Secreted protein" evidence="1">
    <location>
        <begin position="20"/>
        <end position="79"/>
    </location>
</feature>
<organism evidence="2 3">
    <name type="scientific">Morus notabilis</name>
    <dbReference type="NCBI Taxonomy" id="981085"/>
    <lineage>
        <taxon>Eukaryota</taxon>
        <taxon>Viridiplantae</taxon>
        <taxon>Streptophyta</taxon>
        <taxon>Embryophyta</taxon>
        <taxon>Tracheophyta</taxon>
        <taxon>Spermatophyta</taxon>
        <taxon>Magnoliopsida</taxon>
        <taxon>eudicotyledons</taxon>
        <taxon>Gunneridae</taxon>
        <taxon>Pentapetalae</taxon>
        <taxon>rosids</taxon>
        <taxon>fabids</taxon>
        <taxon>Rosales</taxon>
        <taxon>Moraceae</taxon>
        <taxon>Moreae</taxon>
        <taxon>Morus</taxon>
    </lineage>
</organism>
<keyword evidence="3" id="KW-1185">Reference proteome</keyword>
<evidence type="ECO:0000256" key="1">
    <source>
        <dbReference type="SAM" id="SignalP"/>
    </source>
</evidence>
<accession>W9S2I4</accession>
<evidence type="ECO:0008006" key="4">
    <source>
        <dbReference type="Google" id="ProtNLM"/>
    </source>
</evidence>
<dbReference type="AlphaFoldDB" id="W9S2I4"/>
<evidence type="ECO:0000313" key="2">
    <source>
        <dbReference type="EMBL" id="EXC22430.1"/>
    </source>
</evidence>
<protein>
    <recommendedName>
        <fullName evidence="4">Secreted protein</fullName>
    </recommendedName>
</protein>